<dbReference type="EMBL" id="CAJVPU010033964">
    <property type="protein sequence ID" value="CAG8723887.1"/>
    <property type="molecule type" value="Genomic_DNA"/>
</dbReference>
<evidence type="ECO:0000313" key="1">
    <source>
        <dbReference type="EMBL" id="CAG8723887.1"/>
    </source>
</evidence>
<feature type="non-terminal residue" evidence="1">
    <location>
        <position position="1"/>
    </location>
</feature>
<evidence type="ECO:0000313" key="2">
    <source>
        <dbReference type="Proteomes" id="UP000789702"/>
    </source>
</evidence>
<accession>A0ACA9PTS8</accession>
<keyword evidence="2" id="KW-1185">Reference proteome</keyword>
<comment type="caution">
    <text evidence="1">The sequence shown here is derived from an EMBL/GenBank/DDBJ whole genome shotgun (WGS) entry which is preliminary data.</text>
</comment>
<sequence>SVVKEHACSDQHVDALKIDTVKETVNEISIKIMQRSEIHILRILKINLHLLLIVLTYENEISGHEFAFAISNTIKLLALEKYNAATITTKLVYLFQNNNVIDKLVAFASDALVCKDTQKQLKCFIDAEAIMKDIYKFYKNSAQQIHVFQEYQKILDCPELHLKKLKYIQ</sequence>
<dbReference type="Proteomes" id="UP000789702">
    <property type="component" value="Unassembled WGS sequence"/>
</dbReference>
<protein>
    <submittedName>
        <fullName evidence="1">13901_t:CDS:1</fullName>
    </submittedName>
</protein>
<reference evidence="1" key="1">
    <citation type="submission" date="2021-06" db="EMBL/GenBank/DDBJ databases">
        <authorList>
            <person name="Kallberg Y."/>
            <person name="Tangrot J."/>
            <person name="Rosling A."/>
        </authorList>
    </citation>
    <scope>NUCLEOTIDE SEQUENCE</scope>
    <source>
        <strain evidence="1">IL203A</strain>
    </source>
</reference>
<proteinExistence type="predicted"/>
<name>A0ACA9PTS8_9GLOM</name>
<organism evidence="1 2">
    <name type="scientific">Dentiscutata heterogama</name>
    <dbReference type="NCBI Taxonomy" id="1316150"/>
    <lineage>
        <taxon>Eukaryota</taxon>
        <taxon>Fungi</taxon>
        <taxon>Fungi incertae sedis</taxon>
        <taxon>Mucoromycota</taxon>
        <taxon>Glomeromycotina</taxon>
        <taxon>Glomeromycetes</taxon>
        <taxon>Diversisporales</taxon>
        <taxon>Gigasporaceae</taxon>
        <taxon>Dentiscutata</taxon>
    </lineage>
</organism>
<gene>
    <name evidence="1" type="ORF">DHETER_LOCUS12995</name>
</gene>